<reference evidence="1" key="1">
    <citation type="submission" date="2021-03" db="EMBL/GenBank/DDBJ databases">
        <title>Chromosome level genome of the anhydrobiotic midge Polypedilum vanderplanki.</title>
        <authorList>
            <person name="Yoshida Y."/>
            <person name="Kikawada T."/>
            <person name="Gusev O."/>
        </authorList>
    </citation>
    <scope>NUCLEOTIDE SEQUENCE</scope>
    <source>
        <strain evidence="1">NIAS01</strain>
        <tissue evidence="1">Whole body or cell culture</tissue>
    </source>
</reference>
<protein>
    <submittedName>
        <fullName evidence="1">Uncharacterized protein</fullName>
    </submittedName>
</protein>
<evidence type="ECO:0000313" key="1">
    <source>
        <dbReference type="EMBL" id="KAG5681221.1"/>
    </source>
</evidence>
<dbReference type="PANTHER" id="PTHR43372">
    <property type="entry name" value="FATTY-ACID AMIDE HYDROLASE"/>
    <property type="match status" value="1"/>
</dbReference>
<name>A0A9J6CH09_POLVA</name>
<dbReference type="InterPro" id="IPR036928">
    <property type="entry name" value="AS_sf"/>
</dbReference>
<dbReference type="OrthoDB" id="6428749at2759"/>
<proteinExistence type="predicted"/>
<dbReference type="SUPFAM" id="SSF75304">
    <property type="entry name" value="Amidase signature (AS) enzymes"/>
    <property type="match status" value="1"/>
</dbReference>
<gene>
    <name evidence="1" type="ORF">PVAND_010675</name>
</gene>
<dbReference type="PANTHER" id="PTHR43372:SF4">
    <property type="entry name" value="FATTY-ACID AMIDE HYDROLASE 2"/>
    <property type="match status" value="1"/>
</dbReference>
<dbReference type="EMBL" id="JADBJN010000001">
    <property type="protein sequence ID" value="KAG5681221.1"/>
    <property type="molecule type" value="Genomic_DNA"/>
</dbReference>
<dbReference type="Gene3D" id="3.90.1300.10">
    <property type="entry name" value="Amidase signature (AS) domain"/>
    <property type="match status" value="1"/>
</dbReference>
<dbReference type="AlphaFoldDB" id="A0A9J6CH09"/>
<keyword evidence="2" id="KW-1185">Reference proteome</keyword>
<comment type="caution">
    <text evidence="1">The sequence shown here is derived from an EMBL/GenBank/DDBJ whole genome shotgun (WGS) entry which is preliminary data.</text>
</comment>
<dbReference type="GO" id="GO:0012505">
    <property type="term" value="C:endomembrane system"/>
    <property type="evidence" value="ECO:0007669"/>
    <property type="project" value="TreeGrafter"/>
</dbReference>
<accession>A0A9J6CH09</accession>
<dbReference type="InterPro" id="IPR052739">
    <property type="entry name" value="FAAH2"/>
</dbReference>
<dbReference type="Proteomes" id="UP001107558">
    <property type="component" value="Chromosome 1"/>
</dbReference>
<organism evidence="1 2">
    <name type="scientific">Polypedilum vanderplanki</name>
    <name type="common">Sleeping chironomid midge</name>
    <dbReference type="NCBI Taxonomy" id="319348"/>
    <lineage>
        <taxon>Eukaryota</taxon>
        <taxon>Metazoa</taxon>
        <taxon>Ecdysozoa</taxon>
        <taxon>Arthropoda</taxon>
        <taxon>Hexapoda</taxon>
        <taxon>Insecta</taxon>
        <taxon>Pterygota</taxon>
        <taxon>Neoptera</taxon>
        <taxon>Endopterygota</taxon>
        <taxon>Diptera</taxon>
        <taxon>Nematocera</taxon>
        <taxon>Chironomoidea</taxon>
        <taxon>Chironomidae</taxon>
        <taxon>Chironominae</taxon>
        <taxon>Polypedilum</taxon>
        <taxon>Polypedilum</taxon>
    </lineage>
</organism>
<evidence type="ECO:0000313" key="2">
    <source>
        <dbReference type="Proteomes" id="UP001107558"/>
    </source>
</evidence>
<sequence>MIMNILNSIHRFLTLVARFIFKYLIYGEKGKIVPPIKNLLLLEPASVLAMKIRTQKVTSVEVVRAFIERIKEVNPIINCVVAERFSDALKEAAEADKLIGSGTISLEELARNKPFLGVQSVPKIVSQLKE</sequence>